<keyword evidence="4" id="KW-1185">Reference proteome</keyword>
<evidence type="ECO:0000256" key="1">
    <source>
        <dbReference type="SAM" id="MobiDB-lite"/>
    </source>
</evidence>
<comment type="caution">
    <text evidence="3">The sequence shown here is derived from an EMBL/GenBank/DDBJ whole genome shotgun (WGS) entry which is preliminary data.</text>
</comment>
<dbReference type="OrthoDB" id="10032586at2759"/>
<organism evidence="3 4">
    <name type="scientific">Adineta steineri</name>
    <dbReference type="NCBI Taxonomy" id="433720"/>
    <lineage>
        <taxon>Eukaryota</taxon>
        <taxon>Metazoa</taxon>
        <taxon>Spiralia</taxon>
        <taxon>Gnathifera</taxon>
        <taxon>Rotifera</taxon>
        <taxon>Eurotatoria</taxon>
        <taxon>Bdelloidea</taxon>
        <taxon>Adinetida</taxon>
        <taxon>Adinetidae</taxon>
        <taxon>Adineta</taxon>
    </lineage>
</organism>
<dbReference type="Proteomes" id="UP000663832">
    <property type="component" value="Unassembled WGS sequence"/>
</dbReference>
<protein>
    <submittedName>
        <fullName evidence="3">Uncharacterized protein</fullName>
    </submittedName>
</protein>
<evidence type="ECO:0000313" key="2">
    <source>
        <dbReference type="EMBL" id="CAF1538579.1"/>
    </source>
</evidence>
<dbReference type="Proteomes" id="UP000663877">
    <property type="component" value="Unassembled WGS sequence"/>
</dbReference>
<gene>
    <name evidence="2" type="ORF">BJG266_LOCUS45411</name>
    <name evidence="3" type="ORF">QVE165_LOCUS62403</name>
</gene>
<dbReference type="EMBL" id="CAJNOM010004526">
    <property type="protein sequence ID" value="CAF1656505.1"/>
    <property type="molecule type" value="Genomic_DNA"/>
</dbReference>
<sequence length="473" mass="55180">MFNYATIKHLLLLYSDIFEDRSNSSFSFPLLYFYSRISNMNIGAWPLEKEELTNSHVQYRETGSKENAQLFWTKSFLQTSPYDNKRYRQIASHACERIVQEECKPSSSKSTLYRPSSIIAVSLSETSTRQSSSNNHLTPQTITLPISSSKKSSHTRFSCYLKSHNTKIQSKQIKKKLPTTIVSKNNNYYHDKNKSFISNKNIIKLKNEHRENMCQKCLKIIQTNSKYISSNNLCEKCLYFIRNSNNIISIKKNILNKTEENELRKIIEVVIEEFQDQFGQALNLSIKQMTQHLLSNINLFYNHYQQEFEQLTKKYRLTFLQRFIELMNKFQTNQKMKSSILDRNSITHPPDILSMSSLNSSLTTEKDRSETIAHLTTPSDSISLSTTSNRSIIIDKKNHSNNNQKQKQLSLQHSSSKKTFTINGNMQRQSFNKFKKSTSSSLQLIDAYRFRDTLRMNNTHFSSPRPKIRANIH</sequence>
<reference evidence="3" key="1">
    <citation type="submission" date="2021-02" db="EMBL/GenBank/DDBJ databases">
        <authorList>
            <person name="Nowell W R."/>
        </authorList>
    </citation>
    <scope>NUCLEOTIDE SEQUENCE</scope>
</reference>
<proteinExistence type="predicted"/>
<dbReference type="EMBL" id="CAJNOI010004150">
    <property type="protein sequence ID" value="CAF1538579.1"/>
    <property type="molecule type" value="Genomic_DNA"/>
</dbReference>
<dbReference type="AlphaFoldDB" id="A0A816F5X1"/>
<evidence type="ECO:0000313" key="3">
    <source>
        <dbReference type="EMBL" id="CAF1656505.1"/>
    </source>
</evidence>
<name>A0A816F5X1_9BILA</name>
<evidence type="ECO:0000313" key="4">
    <source>
        <dbReference type="Proteomes" id="UP000663832"/>
    </source>
</evidence>
<feature type="region of interest" description="Disordered" evidence="1">
    <location>
        <begin position="394"/>
        <end position="415"/>
    </location>
</feature>
<accession>A0A816F5X1</accession>
<feature type="compositionally biased region" description="Low complexity" evidence="1">
    <location>
        <begin position="400"/>
        <end position="415"/>
    </location>
</feature>